<dbReference type="InterPro" id="IPR051044">
    <property type="entry name" value="MAG_DAG_Lipase"/>
</dbReference>
<dbReference type="Proteomes" id="UP001596505">
    <property type="component" value="Unassembled WGS sequence"/>
</dbReference>
<dbReference type="InterPro" id="IPR022742">
    <property type="entry name" value="Hydrolase_4"/>
</dbReference>
<feature type="domain" description="Serine aminopeptidase S33" evidence="1">
    <location>
        <begin position="10"/>
        <end position="245"/>
    </location>
</feature>
<organism evidence="2 3">
    <name type="scientific">Scopulibacillus cellulosilyticus</name>
    <dbReference type="NCBI Taxonomy" id="2665665"/>
    <lineage>
        <taxon>Bacteria</taxon>
        <taxon>Bacillati</taxon>
        <taxon>Bacillota</taxon>
        <taxon>Bacilli</taxon>
        <taxon>Bacillales</taxon>
        <taxon>Sporolactobacillaceae</taxon>
        <taxon>Scopulibacillus</taxon>
    </lineage>
</organism>
<dbReference type="InterPro" id="IPR029058">
    <property type="entry name" value="AB_hydrolase_fold"/>
</dbReference>
<keyword evidence="2" id="KW-0378">Hydrolase</keyword>
<accession>A0ABW2PXZ5</accession>
<gene>
    <name evidence="2" type="ORF">ACFQRG_11355</name>
</gene>
<sequence length="271" mass="31096">MWAWETKNVPKGVIVIVHGSGEHHGRYQWLRDQWLNAGFHVVMGDLPGHGKSPSKKGHIESFNEYINSIEFWVKDGKKFQLPLFLLGHSLGGLSIIRMLQEKRIHVQGVVLSSPCLGLTFPFPALLKKTGYLLNEIAPELLIPTKRSAGNKKATRNEEVLKRDAEDPLMLTKISARWYWELETAMEEAFQNIDKFPDLPMLILQAGDDKIVNKHSVKEWFDSLNIKNKTYKEWPGLYHEIFNEPERKTVFQHALTFIENNMSSGGLFSENT</sequence>
<evidence type="ECO:0000259" key="1">
    <source>
        <dbReference type="Pfam" id="PF12146"/>
    </source>
</evidence>
<dbReference type="Pfam" id="PF12146">
    <property type="entry name" value="Hydrolase_4"/>
    <property type="match status" value="1"/>
</dbReference>
<dbReference type="EMBL" id="JBHTCO010000014">
    <property type="protein sequence ID" value="MFC7393550.1"/>
    <property type="molecule type" value="Genomic_DNA"/>
</dbReference>
<name>A0ABW2PXZ5_9BACL</name>
<evidence type="ECO:0000313" key="2">
    <source>
        <dbReference type="EMBL" id="MFC7393550.1"/>
    </source>
</evidence>
<dbReference type="PANTHER" id="PTHR11614">
    <property type="entry name" value="PHOSPHOLIPASE-RELATED"/>
    <property type="match status" value="1"/>
</dbReference>
<evidence type="ECO:0000313" key="3">
    <source>
        <dbReference type="Proteomes" id="UP001596505"/>
    </source>
</evidence>
<dbReference type="SUPFAM" id="SSF53474">
    <property type="entry name" value="alpha/beta-Hydrolases"/>
    <property type="match status" value="1"/>
</dbReference>
<proteinExistence type="predicted"/>
<protein>
    <submittedName>
        <fullName evidence="2">Alpha/beta hydrolase</fullName>
    </submittedName>
</protein>
<keyword evidence="3" id="KW-1185">Reference proteome</keyword>
<dbReference type="InterPro" id="IPR000073">
    <property type="entry name" value="AB_hydrolase_1"/>
</dbReference>
<comment type="caution">
    <text evidence="2">The sequence shown here is derived from an EMBL/GenBank/DDBJ whole genome shotgun (WGS) entry which is preliminary data.</text>
</comment>
<reference evidence="3" key="1">
    <citation type="journal article" date="2019" name="Int. J. Syst. Evol. Microbiol.">
        <title>The Global Catalogue of Microorganisms (GCM) 10K type strain sequencing project: providing services to taxonomists for standard genome sequencing and annotation.</title>
        <authorList>
            <consortium name="The Broad Institute Genomics Platform"/>
            <consortium name="The Broad Institute Genome Sequencing Center for Infectious Disease"/>
            <person name="Wu L."/>
            <person name="Ma J."/>
        </authorList>
    </citation>
    <scope>NUCLEOTIDE SEQUENCE [LARGE SCALE GENOMIC DNA]</scope>
    <source>
        <strain evidence="3">CGMCC 1.16305</strain>
    </source>
</reference>
<dbReference type="GO" id="GO:0016787">
    <property type="term" value="F:hydrolase activity"/>
    <property type="evidence" value="ECO:0007669"/>
    <property type="project" value="UniProtKB-KW"/>
</dbReference>
<dbReference type="RefSeq" id="WP_380966065.1">
    <property type="nucleotide sequence ID" value="NZ_JBHTCO010000014.1"/>
</dbReference>
<dbReference type="PRINTS" id="PR00111">
    <property type="entry name" value="ABHYDROLASE"/>
</dbReference>
<dbReference type="Gene3D" id="3.40.50.1820">
    <property type="entry name" value="alpha/beta hydrolase"/>
    <property type="match status" value="1"/>
</dbReference>